<dbReference type="CDD" id="cd00082">
    <property type="entry name" value="HisKA"/>
    <property type="match status" value="1"/>
</dbReference>
<evidence type="ECO:0000313" key="9">
    <source>
        <dbReference type="EMBL" id="SFN35850.1"/>
    </source>
</evidence>
<reference evidence="9 10" key="1">
    <citation type="submission" date="2016-10" db="EMBL/GenBank/DDBJ databases">
        <authorList>
            <person name="de Groot N.N."/>
        </authorList>
    </citation>
    <scope>NUCLEOTIDE SEQUENCE [LARGE SCALE GENOMIC DNA]</scope>
    <source>
        <strain evidence="9 10">CGMCC 1.7659</strain>
    </source>
</reference>
<evidence type="ECO:0000256" key="3">
    <source>
        <dbReference type="ARBA" id="ARBA00022553"/>
    </source>
</evidence>
<organism evidence="9 10">
    <name type="scientific">Dokdonella immobilis</name>
    <dbReference type="NCBI Taxonomy" id="578942"/>
    <lineage>
        <taxon>Bacteria</taxon>
        <taxon>Pseudomonadati</taxon>
        <taxon>Pseudomonadota</taxon>
        <taxon>Gammaproteobacteria</taxon>
        <taxon>Lysobacterales</taxon>
        <taxon>Rhodanobacteraceae</taxon>
        <taxon>Dokdonella</taxon>
    </lineage>
</organism>
<dbReference type="EC" id="2.7.13.3" evidence="2"/>
<sequence length="849" mass="93596">MGEDAAEPRTDTSGAMDQPLDPVFMRACLDNAPDPVFVNDAAGRLLYCNTRYRTSLGLAAGSLRASDIERFRDALAAALPLTVLRDMKSGQSLERRWRYLREDDSVVLLDVHLTCFGLEGEPCFVGIGRRPPVAGEAAGYAKSDAFYEALSQISHGIVLAHTSEDLFSGVCRALVDIGGFSMAWVGWFDAESRKLVPVAACGDESGYLEHVTVDIGHPTLGSGPSGKAFESGTPQISNDLLANPWTLPWRQELVRSGFRASAALPILRMGEVGGTLNVYSSEAGAFGEREIALLNQAAGDISFALDNFQREQERVKAEETARLEKRFSDVIIDSMPGILYLYDETGKFLRWNRNFEHVSGYTGEQIVGMHPLDFFAPGEHAALSRRIAEVFEQGESAVEAGFLCKDGSSTPFLFTGRRVEFSGKTCLVGVGIDISQRKQVEAALRDAERRFELVVENLNEGLVIADEDGDLLHWNPHSLRLLGFEDLAEGRRQQRDFDRIFEISTLDGAPLPPQEWPLARTRRGEPVENLELRVSRAGTSWTRIFSYNGGRVRYGEGKELAFMTLNDITARKHALRMLEESHEDLERKVAERTGELATALGRAESADRLKSAFLATMSHELRTPLNSIIGFTGIILQGLAGPLNPEQQRQLGMVKTSAHHLLELINDVLDISKIEAGQIELRPAPFALRESLQRVVDLVRPLAEKENLRLVTNLNNAPDTLISDRRRVEQILLNLLHNAIKFTEQGQIRLDARIQQGATTSGPNGSAPMLRLSVSDSGMGIRPEDMGKLFQPFRQVDTGLTRQHEGTGLGLAICHRLCRLLGGDISVQSHWQAGSTFTVELPMTSGECP</sequence>
<dbReference type="Pfam" id="PF13188">
    <property type="entry name" value="PAS_8"/>
    <property type="match status" value="1"/>
</dbReference>
<dbReference type="Gene3D" id="1.10.287.130">
    <property type="match status" value="1"/>
</dbReference>
<feature type="domain" description="PAS" evidence="8">
    <location>
        <begin position="447"/>
        <end position="485"/>
    </location>
</feature>
<dbReference type="InterPro" id="IPR036097">
    <property type="entry name" value="HisK_dim/P_sf"/>
</dbReference>
<evidence type="ECO:0000256" key="4">
    <source>
        <dbReference type="ARBA" id="ARBA00022679"/>
    </source>
</evidence>
<dbReference type="AlphaFoldDB" id="A0A1I4YE24"/>
<keyword evidence="3" id="KW-0597">Phosphoprotein</keyword>
<name>A0A1I4YE24_9GAMM</name>
<evidence type="ECO:0000259" key="8">
    <source>
        <dbReference type="PROSITE" id="PS50112"/>
    </source>
</evidence>
<dbReference type="SUPFAM" id="SSF55785">
    <property type="entry name" value="PYP-like sensor domain (PAS domain)"/>
    <property type="match status" value="3"/>
</dbReference>
<dbReference type="PROSITE" id="PS50112">
    <property type="entry name" value="PAS"/>
    <property type="match status" value="3"/>
</dbReference>
<dbReference type="PANTHER" id="PTHR43047:SF64">
    <property type="entry name" value="HISTIDINE KINASE CONTAINING CHEY-HOMOLOGOUS RECEIVER DOMAIN AND PAS DOMAIN-RELATED"/>
    <property type="match status" value="1"/>
</dbReference>
<dbReference type="Pfam" id="PF00989">
    <property type="entry name" value="PAS"/>
    <property type="match status" value="2"/>
</dbReference>
<keyword evidence="5" id="KW-0418">Kinase</keyword>
<gene>
    <name evidence="9" type="ORF">SAMN05216289_11677</name>
</gene>
<proteinExistence type="predicted"/>
<dbReference type="EMBL" id="FOVF01000016">
    <property type="protein sequence ID" value="SFN35850.1"/>
    <property type="molecule type" value="Genomic_DNA"/>
</dbReference>
<feature type="domain" description="PAS" evidence="8">
    <location>
        <begin position="21"/>
        <end position="63"/>
    </location>
</feature>
<keyword evidence="6" id="KW-0902">Two-component regulatory system</keyword>
<protein>
    <recommendedName>
        <fullName evidence="2">histidine kinase</fullName>
        <ecNumber evidence="2">2.7.13.3</ecNumber>
    </recommendedName>
</protein>
<evidence type="ECO:0000256" key="6">
    <source>
        <dbReference type="ARBA" id="ARBA00023012"/>
    </source>
</evidence>
<dbReference type="Gene3D" id="3.30.450.40">
    <property type="match status" value="1"/>
</dbReference>
<dbReference type="Pfam" id="PF13185">
    <property type="entry name" value="GAF_2"/>
    <property type="match status" value="1"/>
</dbReference>
<dbReference type="Pfam" id="PF00512">
    <property type="entry name" value="HisKA"/>
    <property type="match status" value="1"/>
</dbReference>
<dbReference type="Pfam" id="PF02518">
    <property type="entry name" value="HATPase_c"/>
    <property type="match status" value="1"/>
</dbReference>
<dbReference type="InterPro" id="IPR003594">
    <property type="entry name" value="HATPase_dom"/>
</dbReference>
<dbReference type="SUPFAM" id="SSF47384">
    <property type="entry name" value="Homodimeric domain of signal transducing histidine kinase"/>
    <property type="match status" value="1"/>
</dbReference>
<evidence type="ECO:0000256" key="5">
    <source>
        <dbReference type="ARBA" id="ARBA00022777"/>
    </source>
</evidence>
<dbReference type="InterPro" id="IPR029016">
    <property type="entry name" value="GAF-like_dom_sf"/>
</dbReference>
<dbReference type="GO" id="GO:0006355">
    <property type="term" value="P:regulation of DNA-templated transcription"/>
    <property type="evidence" value="ECO:0007669"/>
    <property type="project" value="InterPro"/>
</dbReference>
<dbReference type="STRING" id="578942.SAMN05216289_11677"/>
<dbReference type="SMART" id="SM00086">
    <property type="entry name" value="PAC"/>
    <property type="match status" value="2"/>
</dbReference>
<feature type="domain" description="Histidine kinase" evidence="7">
    <location>
        <begin position="616"/>
        <end position="845"/>
    </location>
</feature>
<dbReference type="InterPro" id="IPR001610">
    <property type="entry name" value="PAC"/>
</dbReference>
<evidence type="ECO:0000256" key="1">
    <source>
        <dbReference type="ARBA" id="ARBA00000085"/>
    </source>
</evidence>
<dbReference type="PROSITE" id="PS50109">
    <property type="entry name" value="HIS_KIN"/>
    <property type="match status" value="1"/>
</dbReference>
<keyword evidence="4" id="KW-0808">Transferase</keyword>
<dbReference type="Gene3D" id="3.30.565.10">
    <property type="entry name" value="Histidine kinase-like ATPase, C-terminal domain"/>
    <property type="match status" value="1"/>
</dbReference>
<dbReference type="NCBIfam" id="TIGR00229">
    <property type="entry name" value="sensory_box"/>
    <property type="match status" value="1"/>
</dbReference>
<dbReference type="SUPFAM" id="SSF55874">
    <property type="entry name" value="ATPase domain of HSP90 chaperone/DNA topoisomerase II/histidine kinase"/>
    <property type="match status" value="1"/>
</dbReference>
<dbReference type="InterPro" id="IPR003661">
    <property type="entry name" value="HisK_dim/P_dom"/>
</dbReference>
<feature type="domain" description="PAS" evidence="8">
    <location>
        <begin position="331"/>
        <end position="394"/>
    </location>
</feature>
<dbReference type="FunFam" id="3.30.565.10:FF:000010">
    <property type="entry name" value="Sensor histidine kinase RcsC"/>
    <property type="match status" value="1"/>
</dbReference>
<dbReference type="GO" id="GO:0000155">
    <property type="term" value="F:phosphorelay sensor kinase activity"/>
    <property type="evidence" value="ECO:0007669"/>
    <property type="project" value="InterPro"/>
</dbReference>
<dbReference type="SMART" id="SM00388">
    <property type="entry name" value="HisKA"/>
    <property type="match status" value="1"/>
</dbReference>
<dbReference type="Gene3D" id="3.30.450.20">
    <property type="entry name" value="PAS domain"/>
    <property type="match status" value="3"/>
</dbReference>
<dbReference type="InterPro" id="IPR036890">
    <property type="entry name" value="HATPase_C_sf"/>
</dbReference>
<dbReference type="Proteomes" id="UP000198575">
    <property type="component" value="Unassembled WGS sequence"/>
</dbReference>
<dbReference type="PANTHER" id="PTHR43047">
    <property type="entry name" value="TWO-COMPONENT HISTIDINE PROTEIN KINASE"/>
    <property type="match status" value="1"/>
</dbReference>
<evidence type="ECO:0000256" key="2">
    <source>
        <dbReference type="ARBA" id="ARBA00012438"/>
    </source>
</evidence>
<dbReference type="InterPro" id="IPR035965">
    <property type="entry name" value="PAS-like_dom_sf"/>
</dbReference>
<dbReference type="SUPFAM" id="SSF55781">
    <property type="entry name" value="GAF domain-like"/>
    <property type="match status" value="1"/>
</dbReference>
<evidence type="ECO:0000259" key="7">
    <source>
        <dbReference type="PROSITE" id="PS50109"/>
    </source>
</evidence>
<dbReference type="InterPro" id="IPR003018">
    <property type="entry name" value="GAF"/>
</dbReference>
<dbReference type="CDD" id="cd16922">
    <property type="entry name" value="HATPase_EvgS-ArcB-TorS-like"/>
    <property type="match status" value="1"/>
</dbReference>
<dbReference type="InterPro" id="IPR013767">
    <property type="entry name" value="PAS_fold"/>
</dbReference>
<dbReference type="PRINTS" id="PR00344">
    <property type="entry name" value="BCTRLSENSOR"/>
</dbReference>
<comment type="catalytic activity">
    <reaction evidence="1">
        <text>ATP + protein L-histidine = ADP + protein N-phospho-L-histidine.</text>
        <dbReference type="EC" id="2.7.13.3"/>
    </reaction>
</comment>
<dbReference type="SMART" id="SM00065">
    <property type="entry name" value="GAF"/>
    <property type="match status" value="1"/>
</dbReference>
<dbReference type="InterPro" id="IPR004358">
    <property type="entry name" value="Sig_transdc_His_kin-like_C"/>
</dbReference>
<dbReference type="SMART" id="SM00091">
    <property type="entry name" value="PAS"/>
    <property type="match status" value="3"/>
</dbReference>
<dbReference type="InterPro" id="IPR005467">
    <property type="entry name" value="His_kinase_dom"/>
</dbReference>
<dbReference type="SMART" id="SM00387">
    <property type="entry name" value="HATPase_c"/>
    <property type="match status" value="1"/>
</dbReference>
<evidence type="ECO:0000313" key="10">
    <source>
        <dbReference type="Proteomes" id="UP000198575"/>
    </source>
</evidence>
<dbReference type="RefSeq" id="WP_092408230.1">
    <property type="nucleotide sequence ID" value="NZ_FOVF01000016.1"/>
</dbReference>
<dbReference type="InterPro" id="IPR000014">
    <property type="entry name" value="PAS"/>
</dbReference>
<dbReference type="OrthoDB" id="8820742at2"/>
<accession>A0A1I4YE24</accession>
<dbReference type="CDD" id="cd00130">
    <property type="entry name" value="PAS"/>
    <property type="match status" value="2"/>
</dbReference>
<keyword evidence="10" id="KW-1185">Reference proteome</keyword>